<gene>
    <name evidence="2" type="ORF">BA890_14465</name>
</gene>
<evidence type="ECO:0008006" key="4">
    <source>
        <dbReference type="Google" id="ProtNLM"/>
    </source>
</evidence>
<dbReference type="RefSeq" id="WP_020333381.1">
    <property type="nucleotide sequence ID" value="NZ_ATFJ01000007.1"/>
</dbReference>
<organism evidence="2 3">
    <name type="scientific">Vibrio natriegens NBRC 15636 = ATCC 14048 = DSM 759</name>
    <dbReference type="NCBI Taxonomy" id="1219067"/>
    <lineage>
        <taxon>Bacteria</taxon>
        <taxon>Pseudomonadati</taxon>
        <taxon>Pseudomonadota</taxon>
        <taxon>Gammaproteobacteria</taxon>
        <taxon>Vibrionales</taxon>
        <taxon>Vibrionaceae</taxon>
        <taxon>Vibrio</taxon>
    </lineage>
</organism>
<evidence type="ECO:0000313" key="2">
    <source>
        <dbReference type="EMBL" id="ANQ13861.1"/>
    </source>
</evidence>
<keyword evidence="3" id="KW-1185">Reference proteome</keyword>
<dbReference type="Proteomes" id="UP000092741">
    <property type="component" value="Chromosome 1"/>
</dbReference>
<dbReference type="KEGG" id="vna:PN96_13790"/>
<proteinExistence type="predicted"/>
<feature type="chain" id="PRO_5043032086" description="HEAT repeat domain-containing protein" evidence="1">
    <location>
        <begin position="25"/>
        <end position="331"/>
    </location>
</feature>
<sequence length="331" mass="37548">MQQGMLSSLLLSLSLVTIPMTAPAKEMQESVVEQWLQDTQIQTKVSELLEYVVRDEVDSLKFSLNRLALPQQEVVRFRLLEKLEQQDVILTPRMALFVESQSRITPTYQVLERGEGYEFTVPAFNFPAVASRLIKRWKQDQSTLEFVLQAERKELDLSQWLTAGTSQQTQAREALLIRELDSLSPGALNALTVQLTQIDVTSWLPSTAVIARLAQVSQDQSMYDLLWRMRADYNSHAELERLAEAGDAFSLQQLMNSTVNPTLKPYAIGLLTKANPLSPEVKQFLITKMALSEEATLVARELAQQGHQSWLKELVTGNYQVKARQIEQVLQ</sequence>
<evidence type="ECO:0000313" key="3">
    <source>
        <dbReference type="Proteomes" id="UP000092741"/>
    </source>
</evidence>
<dbReference type="GeneID" id="70913892"/>
<protein>
    <recommendedName>
        <fullName evidence="4">HEAT repeat domain-containing protein</fullName>
    </recommendedName>
</protein>
<evidence type="ECO:0000256" key="1">
    <source>
        <dbReference type="SAM" id="SignalP"/>
    </source>
</evidence>
<name>A0AAN0Y4L1_VIBNA</name>
<feature type="signal peptide" evidence="1">
    <location>
        <begin position="1"/>
        <end position="24"/>
    </location>
</feature>
<accession>A0AAN0Y4L1</accession>
<keyword evidence="1" id="KW-0732">Signal</keyword>
<dbReference type="AlphaFoldDB" id="A0AAN0Y4L1"/>
<reference evidence="2 3" key="1">
    <citation type="submission" date="2016-07" db="EMBL/GenBank/DDBJ databases">
        <title>Developing Vibrio natriegens as a novel, fast-growing host for biotechnology.</title>
        <authorList>
            <person name="Weinstock M.T."/>
            <person name="Hesek E.D."/>
            <person name="Wilson C.M."/>
            <person name="Gibson D.G."/>
        </authorList>
    </citation>
    <scope>NUCLEOTIDE SEQUENCE [LARGE SCALE GENOMIC DNA]</scope>
    <source>
        <strain evidence="2 3">ATCC 14048</strain>
    </source>
</reference>
<dbReference type="EMBL" id="CP016345">
    <property type="protein sequence ID" value="ANQ13861.1"/>
    <property type="molecule type" value="Genomic_DNA"/>
</dbReference>